<dbReference type="InterPro" id="IPR023213">
    <property type="entry name" value="CAT-like_dom_sf"/>
</dbReference>
<dbReference type="STRING" id="1507870.A0A1V8TMU4"/>
<comment type="caution">
    <text evidence="2">The sequence shown here is derived from an EMBL/GenBank/DDBJ whole genome shotgun (WGS) entry which is preliminary data.</text>
</comment>
<dbReference type="Pfam" id="PF02458">
    <property type="entry name" value="Transferase"/>
    <property type="match status" value="1"/>
</dbReference>
<dbReference type="AlphaFoldDB" id="A0A1V8TMU4"/>
<evidence type="ECO:0000313" key="2">
    <source>
        <dbReference type="EMBL" id="OQO12696.1"/>
    </source>
</evidence>
<dbReference type="PANTHER" id="PTHR31642">
    <property type="entry name" value="TRICHOTHECENE 3-O-ACETYLTRANSFERASE"/>
    <property type="match status" value="1"/>
</dbReference>
<gene>
    <name evidence="2" type="ORF">B0A48_02159</name>
</gene>
<name>A0A1V8TMU4_9PEZI</name>
<dbReference type="PANTHER" id="PTHR31642:SF310">
    <property type="entry name" value="FATTY ALCOHOL:CAFFEOYL-COA ACYLTRANSFERASE"/>
    <property type="match status" value="1"/>
</dbReference>
<dbReference type="InParanoid" id="A0A1V8TMU4"/>
<keyword evidence="3" id="KW-1185">Reference proteome</keyword>
<proteinExistence type="predicted"/>
<evidence type="ECO:0008006" key="4">
    <source>
        <dbReference type="Google" id="ProtNLM"/>
    </source>
</evidence>
<reference evidence="3" key="1">
    <citation type="submission" date="2017-03" db="EMBL/GenBank/DDBJ databases">
        <title>Genomes of endolithic fungi from Antarctica.</title>
        <authorList>
            <person name="Coleine C."/>
            <person name="Masonjones S."/>
            <person name="Stajich J.E."/>
        </authorList>
    </citation>
    <scope>NUCLEOTIDE SEQUENCE [LARGE SCALE GENOMIC DNA]</scope>
    <source>
        <strain evidence="3">CCFEE 5527</strain>
    </source>
</reference>
<accession>A0A1V8TMU4</accession>
<keyword evidence="1" id="KW-0808">Transferase</keyword>
<evidence type="ECO:0000256" key="1">
    <source>
        <dbReference type="ARBA" id="ARBA00022679"/>
    </source>
</evidence>
<evidence type="ECO:0000313" key="3">
    <source>
        <dbReference type="Proteomes" id="UP000192596"/>
    </source>
</evidence>
<dbReference type="Gene3D" id="3.30.559.10">
    <property type="entry name" value="Chloramphenicol acetyltransferase-like domain"/>
    <property type="match status" value="2"/>
</dbReference>
<organism evidence="2 3">
    <name type="scientific">Cryoendolithus antarcticus</name>
    <dbReference type="NCBI Taxonomy" id="1507870"/>
    <lineage>
        <taxon>Eukaryota</taxon>
        <taxon>Fungi</taxon>
        <taxon>Dikarya</taxon>
        <taxon>Ascomycota</taxon>
        <taxon>Pezizomycotina</taxon>
        <taxon>Dothideomycetes</taxon>
        <taxon>Dothideomycetidae</taxon>
        <taxon>Cladosporiales</taxon>
        <taxon>Cladosporiaceae</taxon>
        <taxon>Cryoendolithus</taxon>
    </lineage>
</organism>
<dbReference type="GO" id="GO:0016747">
    <property type="term" value="F:acyltransferase activity, transferring groups other than amino-acyl groups"/>
    <property type="evidence" value="ECO:0007669"/>
    <property type="project" value="TreeGrafter"/>
</dbReference>
<dbReference type="Proteomes" id="UP000192596">
    <property type="component" value="Unassembled WGS sequence"/>
</dbReference>
<dbReference type="InterPro" id="IPR050317">
    <property type="entry name" value="Plant_Fungal_Acyltransferase"/>
</dbReference>
<dbReference type="OrthoDB" id="1862401at2759"/>
<protein>
    <recommendedName>
        <fullName evidence="4">Condensation domain-containing protein</fullName>
    </recommendedName>
</protein>
<sequence length="465" mass="51584">MTSRIKLSTLDQSAPKEYRRYGFVFLFDEKIATTKVMVDQRLHRLVTQLPVLAGVVEDGTISITLQQITDFSVIHVKDSTLDIKAISRAGMPAHHFASEHLTPLTDSAERNASSVFVVHANWLAGGLLLVMYLHSRVADYLGIGTIVREMSEGLGARTLSLGDLQEEATEATNGRAMLSESNGVTAFFAKAMTERLEQQQHTSIAQQHQAFEAGSVQLDQLTNAMTLSSETADNRTAILGFKLQNITTLTEMIKSRLSRNDKEATITEKDILITLLWRAFARAKYPPHSTYPESAKCSISFEVDVRAVASLNEDYFGNATMTATAFESVLSLAGRYDHFEIEKTAIIVHEAREAAASERIVRSRIALLNDDPTAAETEATADFIVTDFTACQPELEGTECDLGLGLGMPICVRKVGRDRGLKGAVILPESEEHGWWEVQIEVDRAVMEEMLRDVPLRDYLWHVAY</sequence>
<dbReference type="EMBL" id="NAJO01000004">
    <property type="protein sequence ID" value="OQO12696.1"/>
    <property type="molecule type" value="Genomic_DNA"/>
</dbReference>